<dbReference type="EMBL" id="MU006228">
    <property type="protein sequence ID" value="KAF2825479.1"/>
    <property type="molecule type" value="Genomic_DNA"/>
</dbReference>
<dbReference type="Proteomes" id="UP000799424">
    <property type="component" value="Unassembled WGS sequence"/>
</dbReference>
<evidence type="ECO:0000313" key="2">
    <source>
        <dbReference type="EMBL" id="KAF2825479.1"/>
    </source>
</evidence>
<reference evidence="2" key="1">
    <citation type="journal article" date="2020" name="Stud. Mycol.">
        <title>101 Dothideomycetes genomes: a test case for predicting lifestyles and emergence of pathogens.</title>
        <authorList>
            <person name="Haridas S."/>
            <person name="Albert R."/>
            <person name="Binder M."/>
            <person name="Bloem J."/>
            <person name="Labutti K."/>
            <person name="Salamov A."/>
            <person name="Andreopoulos B."/>
            <person name="Baker S."/>
            <person name="Barry K."/>
            <person name="Bills G."/>
            <person name="Bluhm B."/>
            <person name="Cannon C."/>
            <person name="Castanera R."/>
            <person name="Culley D."/>
            <person name="Daum C."/>
            <person name="Ezra D."/>
            <person name="Gonzalez J."/>
            <person name="Henrissat B."/>
            <person name="Kuo A."/>
            <person name="Liang C."/>
            <person name="Lipzen A."/>
            <person name="Lutzoni F."/>
            <person name="Magnuson J."/>
            <person name="Mondo S."/>
            <person name="Nolan M."/>
            <person name="Ohm R."/>
            <person name="Pangilinan J."/>
            <person name="Park H.-J."/>
            <person name="Ramirez L."/>
            <person name="Alfaro M."/>
            <person name="Sun H."/>
            <person name="Tritt A."/>
            <person name="Yoshinaga Y."/>
            <person name="Zwiers L.-H."/>
            <person name="Turgeon B."/>
            <person name="Goodwin S."/>
            <person name="Spatafora J."/>
            <person name="Crous P."/>
            <person name="Grigoriev I."/>
        </authorList>
    </citation>
    <scope>NUCLEOTIDE SEQUENCE</scope>
    <source>
        <strain evidence="2">CBS 113818</strain>
    </source>
</reference>
<sequence length="335" mass="37588">MVFDNEQNNLDTLGRFAAQLAGREHNIRAVVRLFKYTCVHVIDGPDVPNARIDIVAFVQHLKYQHPPSASLQLSFDGEESDDDDDDEEVSTSSRSTILNGLESWLNAKESVIDRSHTYTSRELTCPSRVRDTAEYVLDMYTHLAAFEDLVDLGAEVQRSVDAIDAGLEITVLFARATFSEYVGAHGKEESREAVTKRLRELAASWHALSPVEVLAPEYTPHRRDLPLRLRGKFHPSDMRHWGAEFVAALERLHQTGADTDAARLAITCAVLGREGRFKHVVPEDVDGAVRVVVEEFERIDEAARKKAKGYTSPLKRNRRDDDSKTPRKKGKAGGR</sequence>
<evidence type="ECO:0000256" key="1">
    <source>
        <dbReference type="SAM" id="MobiDB-lite"/>
    </source>
</evidence>
<gene>
    <name evidence="2" type="ORF">CC86DRAFT_407688</name>
</gene>
<feature type="compositionally biased region" description="Acidic residues" evidence="1">
    <location>
        <begin position="76"/>
        <end position="89"/>
    </location>
</feature>
<name>A0A6A6ZY66_9PLEO</name>
<feature type="compositionally biased region" description="Basic residues" evidence="1">
    <location>
        <begin position="326"/>
        <end position="335"/>
    </location>
</feature>
<dbReference type="AlphaFoldDB" id="A0A6A6ZY66"/>
<accession>A0A6A6ZY66</accession>
<organism evidence="2 3">
    <name type="scientific">Ophiobolus disseminans</name>
    <dbReference type="NCBI Taxonomy" id="1469910"/>
    <lineage>
        <taxon>Eukaryota</taxon>
        <taxon>Fungi</taxon>
        <taxon>Dikarya</taxon>
        <taxon>Ascomycota</taxon>
        <taxon>Pezizomycotina</taxon>
        <taxon>Dothideomycetes</taxon>
        <taxon>Pleosporomycetidae</taxon>
        <taxon>Pleosporales</taxon>
        <taxon>Pleosporineae</taxon>
        <taxon>Phaeosphaeriaceae</taxon>
        <taxon>Ophiobolus</taxon>
    </lineage>
</organism>
<proteinExistence type="predicted"/>
<feature type="region of interest" description="Disordered" evidence="1">
    <location>
        <begin position="305"/>
        <end position="335"/>
    </location>
</feature>
<protein>
    <submittedName>
        <fullName evidence="2">Uncharacterized protein</fullName>
    </submittedName>
</protein>
<keyword evidence="3" id="KW-1185">Reference proteome</keyword>
<evidence type="ECO:0000313" key="3">
    <source>
        <dbReference type="Proteomes" id="UP000799424"/>
    </source>
</evidence>
<feature type="region of interest" description="Disordered" evidence="1">
    <location>
        <begin position="72"/>
        <end position="95"/>
    </location>
</feature>